<feature type="non-terminal residue" evidence="9">
    <location>
        <position position="1"/>
    </location>
</feature>
<feature type="compositionally biased region" description="Low complexity" evidence="7">
    <location>
        <begin position="101"/>
        <end position="126"/>
    </location>
</feature>
<dbReference type="PANTHER" id="PTHR37534">
    <property type="entry name" value="TRANSCRIPTIONAL ACTIVATOR PROTEIN UGA3"/>
    <property type="match status" value="1"/>
</dbReference>
<dbReference type="GeneID" id="87813584"/>
<evidence type="ECO:0000256" key="5">
    <source>
        <dbReference type="ARBA" id="ARBA00023163"/>
    </source>
</evidence>
<protein>
    <submittedName>
        <fullName evidence="9">Fungal-specific transcription factor domain-containing protein</fullName>
    </submittedName>
</protein>
<proteinExistence type="predicted"/>
<gene>
    <name evidence="9" type="ORF">C8A04DRAFT_11429</name>
</gene>
<accession>A0AAN6ZMB2</accession>
<dbReference type="Proteomes" id="UP001302676">
    <property type="component" value="Unassembled WGS sequence"/>
</dbReference>
<dbReference type="Pfam" id="PF11951">
    <property type="entry name" value="Fungal_trans_2"/>
    <property type="match status" value="1"/>
</dbReference>
<dbReference type="Pfam" id="PF00172">
    <property type="entry name" value="Zn_clus"/>
    <property type="match status" value="1"/>
</dbReference>
<dbReference type="EMBL" id="MU853576">
    <property type="protein sequence ID" value="KAK4144560.1"/>
    <property type="molecule type" value="Genomic_DNA"/>
</dbReference>
<keyword evidence="10" id="KW-1185">Reference proteome</keyword>
<feature type="region of interest" description="Disordered" evidence="7">
    <location>
        <begin position="536"/>
        <end position="563"/>
    </location>
</feature>
<evidence type="ECO:0000256" key="7">
    <source>
        <dbReference type="SAM" id="MobiDB-lite"/>
    </source>
</evidence>
<dbReference type="InterPro" id="IPR001138">
    <property type="entry name" value="Zn2Cys6_DnaBD"/>
</dbReference>
<evidence type="ECO:0000256" key="4">
    <source>
        <dbReference type="ARBA" id="ARBA00023125"/>
    </source>
</evidence>
<evidence type="ECO:0000256" key="6">
    <source>
        <dbReference type="ARBA" id="ARBA00023242"/>
    </source>
</evidence>
<dbReference type="PANTHER" id="PTHR37534:SF11">
    <property type="entry name" value="ZN(II)2CYS6 TRANSCRIPTION FACTOR (EUROFUNG)"/>
    <property type="match status" value="1"/>
</dbReference>
<dbReference type="GO" id="GO:0000981">
    <property type="term" value="F:DNA-binding transcription factor activity, RNA polymerase II-specific"/>
    <property type="evidence" value="ECO:0007669"/>
    <property type="project" value="InterPro"/>
</dbReference>
<feature type="region of interest" description="Disordered" evidence="7">
    <location>
        <begin position="55"/>
        <end position="86"/>
    </location>
</feature>
<evidence type="ECO:0000313" key="10">
    <source>
        <dbReference type="Proteomes" id="UP001302676"/>
    </source>
</evidence>
<organism evidence="9 10">
    <name type="scientific">Dichotomopilus funicola</name>
    <dbReference type="NCBI Taxonomy" id="1934379"/>
    <lineage>
        <taxon>Eukaryota</taxon>
        <taxon>Fungi</taxon>
        <taxon>Dikarya</taxon>
        <taxon>Ascomycota</taxon>
        <taxon>Pezizomycotina</taxon>
        <taxon>Sordariomycetes</taxon>
        <taxon>Sordariomycetidae</taxon>
        <taxon>Sordariales</taxon>
        <taxon>Chaetomiaceae</taxon>
        <taxon>Dichotomopilus</taxon>
    </lineage>
</organism>
<evidence type="ECO:0000256" key="1">
    <source>
        <dbReference type="ARBA" id="ARBA00004123"/>
    </source>
</evidence>
<keyword evidence="2" id="KW-0862">Zinc</keyword>
<dbReference type="RefSeq" id="XP_062637931.1">
    <property type="nucleotide sequence ID" value="XM_062776971.1"/>
</dbReference>
<dbReference type="GO" id="GO:0008270">
    <property type="term" value="F:zinc ion binding"/>
    <property type="evidence" value="ECO:0007669"/>
    <property type="project" value="InterPro"/>
</dbReference>
<keyword evidence="4" id="KW-0238">DNA-binding</keyword>
<keyword evidence="5" id="KW-0804">Transcription</keyword>
<evidence type="ECO:0000256" key="3">
    <source>
        <dbReference type="ARBA" id="ARBA00023015"/>
    </source>
</evidence>
<evidence type="ECO:0000313" key="9">
    <source>
        <dbReference type="EMBL" id="KAK4144560.1"/>
    </source>
</evidence>
<feature type="domain" description="Zn(2)-C6 fungal-type" evidence="8">
    <location>
        <begin position="1"/>
        <end position="28"/>
    </location>
</feature>
<evidence type="ECO:0000256" key="2">
    <source>
        <dbReference type="ARBA" id="ARBA00022833"/>
    </source>
</evidence>
<dbReference type="InterPro" id="IPR021858">
    <property type="entry name" value="Fun_TF"/>
</dbReference>
<keyword evidence="6" id="KW-0539">Nucleus</keyword>
<reference evidence="9" key="2">
    <citation type="submission" date="2023-05" db="EMBL/GenBank/DDBJ databases">
        <authorList>
            <consortium name="Lawrence Berkeley National Laboratory"/>
            <person name="Steindorff A."/>
            <person name="Hensen N."/>
            <person name="Bonometti L."/>
            <person name="Westerberg I."/>
            <person name="Brannstrom I.O."/>
            <person name="Guillou S."/>
            <person name="Cros-Aarteil S."/>
            <person name="Calhoun S."/>
            <person name="Haridas S."/>
            <person name="Kuo A."/>
            <person name="Mondo S."/>
            <person name="Pangilinan J."/>
            <person name="Riley R."/>
            <person name="Labutti K."/>
            <person name="Andreopoulos B."/>
            <person name="Lipzen A."/>
            <person name="Chen C."/>
            <person name="Yanf M."/>
            <person name="Daum C."/>
            <person name="Ng V."/>
            <person name="Clum A."/>
            <person name="Ohm R."/>
            <person name="Martin F."/>
            <person name="Silar P."/>
            <person name="Natvig D."/>
            <person name="Lalanne C."/>
            <person name="Gautier V."/>
            <person name="Ament-Velasquez S.L."/>
            <person name="Kruys A."/>
            <person name="Hutchinson M.I."/>
            <person name="Powell A.J."/>
            <person name="Barry K."/>
            <person name="Miller A.N."/>
            <person name="Grigoriev I.V."/>
            <person name="Debuchy R."/>
            <person name="Gladieux P."/>
            <person name="Thoren M.H."/>
            <person name="Johannesson H."/>
        </authorList>
    </citation>
    <scope>NUCLEOTIDE SEQUENCE</scope>
    <source>
        <strain evidence="9">CBS 141.50</strain>
    </source>
</reference>
<feature type="compositionally biased region" description="Low complexity" evidence="7">
    <location>
        <begin position="55"/>
        <end position="72"/>
    </location>
</feature>
<comment type="caution">
    <text evidence="9">The sequence shown here is derived from an EMBL/GenBank/DDBJ whole genome shotgun (WGS) entry which is preliminary data.</text>
</comment>
<dbReference type="AlphaFoldDB" id="A0AAN6ZMB2"/>
<feature type="region of interest" description="Disordered" evidence="7">
    <location>
        <begin position="101"/>
        <end position="158"/>
    </location>
</feature>
<dbReference type="GO" id="GO:0000976">
    <property type="term" value="F:transcription cis-regulatory region binding"/>
    <property type="evidence" value="ECO:0007669"/>
    <property type="project" value="TreeGrafter"/>
</dbReference>
<reference evidence="9" key="1">
    <citation type="journal article" date="2023" name="Mol. Phylogenet. Evol.">
        <title>Genome-scale phylogeny and comparative genomics of the fungal order Sordariales.</title>
        <authorList>
            <person name="Hensen N."/>
            <person name="Bonometti L."/>
            <person name="Westerberg I."/>
            <person name="Brannstrom I.O."/>
            <person name="Guillou S."/>
            <person name="Cros-Aarteil S."/>
            <person name="Calhoun S."/>
            <person name="Haridas S."/>
            <person name="Kuo A."/>
            <person name="Mondo S."/>
            <person name="Pangilinan J."/>
            <person name="Riley R."/>
            <person name="LaButti K."/>
            <person name="Andreopoulos B."/>
            <person name="Lipzen A."/>
            <person name="Chen C."/>
            <person name="Yan M."/>
            <person name="Daum C."/>
            <person name="Ng V."/>
            <person name="Clum A."/>
            <person name="Steindorff A."/>
            <person name="Ohm R.A."/>
            <person name="Martin F."/>
            <person name="Silar P."/>
            <person name="Natvig D.O."/>
            <person name="Lalanne C."/>
            <person name="Gautier V."/>
            <person name="Ament-Velasquez S.L."/>
            <person name="Kruys A."/>
            <person name="Hutchinson M.I."/>
            <person name="Powell A.J."/>
            <person name="Barry K."/>
            <person name="Miller A.N."/>
            <person name="Grigoriev I.V."/>
            <person name="Debuchy R."/>
            <person name="Gladieux P."/>
            <person name="Hiltunen Thoren M."/>
            <person name="Johannesson H."/>
        </authorList>
    </citation>
    <scope>NUCLEOTIDE SEQUENCE</scope>
    <source>
        <strain evidence="9">CBS 141.50</strain>
    </source>
</reference>
<dbReference type="GO" id="GO:0045944">
    <property type="term" value="P:positive regulation of transcription by RNA polymerase II"/>
    <property type="evidence" value="ECO:0007669"/>
    <property type="project" value="TreeGrafter"/>
</dbReference>
<evidence type="ECO:0000259" key="8">
    <source>
        <dbReference type="Pfam" id="PF00172"/>
    </source>
</evidence>
<keyword evidence="3" id="KW-0805">Transcription regulation</keyword>
<sequence length="632" mass="69039">CDETKPGCRNCAQKGFECPGYQQRLQWSTKHERATTTTATKTSGPANFTQLVTAASESIASTPPTTTTAENSGLDGNRPALVVPQPCDKLTLPAPSFLTPSASASPTATTSPSSLSPSSSTASPPAQYEDPATGTESYVTSAPPPLPPTGTGAVIRGTPNPLGQALDVAMCQQVVDIPSFLINHWFGSVCSSWSALDSPTNPYRRLTADLWSGSEPVFYTLQAISAASLVERLPGVMRDTARSASRKAFDSIRKELIIRPSGSQREFPTALLLSLFCMSSSMCWMEASQLGQKFVRQAREVLRSLDTQSLSNESRELLNFFNGCLVYEEMLRSVVSEEEVDFQHMLSWPEPTTPGPLTPAVPHPWSGVSSDILRLFGKAVALCRRSRIRWRINGGTSYRILQGAMKDIEEATAMEKRLLLIHVPQLPIGVQPLQTTDRSRDLYHLTEAYRLCAILQLYETFPDLSSQRIPNAKETDEFIAWKTLISPLALHVTDVLSKVPPGNLSCIQPLLCLCAGSGLRYDHKVPLRTGPQSYLLSTGPTGQPLPTPDAIEPGLPSPSLSVPENAIKTSQARQTIMERLEHLETCLPPKPIGVAKQLMRAVWNAYDQETELPRRTHWLDVMSSTGLHSLFG</sequence>
<name>A0AAN6ZMB2_9PEZI</name>
<comment type="subcellular location">
    <subcellularLocation>
        <location evidence="1">Nucleus</location>
    </subcellularLocation>
</comment>
<dbReference type="GO" id="GO:0005634">
    <property type="term" value="C:nucleus"/>
    <property type="evidence" value="ECO:0007669"/>
    <property type="project" value="UniProtKB-SubCell"/>
</dbReference>